<evidence type="ECO:0000256" key="1">
    <source>
        <dbReference type="SAM" id="Phobius"/>
    </source>
</evidence>
<sequence>MKKSLERNCGGKFFNVDPSNAKCSNGLLAYHRCISEIYIEQILLPNCKVDYVLSDISQTLPNIRTSRRRELKEFSRNDSSSLPPPSCFVLILFSFHFWLYCIFIAL</sequence>
<reference evidence="2 3" key="1">
    <citation type="submission" date="2020-02" db="EMBL/GenBank/DDBJ databases">
        <authorList>
            <person name="Ma Q."/>
            <person name="Huang Y."/>
            <person name="Song X."/>
            <person name="Pei D."/>
        </authorList>
    </citation>
    <scope>NUCLEOTIDE SEQUENCE [LARGE SCALE GENOMIC DNA]</scope>
    <source>
        <strain evidence="2">Sxm20200214</strain>
        <tissue evidence="2">Leaf</tissue>
    </source>
</reference>
<gene>
    <name evidence="2" type="ORF">Bca52824_050735</name>
</gene>
<protein>
    <submittedName>
        <fullName evidence="2">Uncharacterized protein</fullName>
    </submittedName>
</protein>
<proteinExistence type="predicted"/>
<dbReference type="EMBL" id="JAAMPC010000011">
    <property type="protein sequence ID" value="KAG2279515.1"/>
    <property type="molecule type" value="Genomic_DNA"/>
</dbReference>
<dbReference type="AlphaFoldDB" id="A0A8X7QZT4"/>
<dbReference type="Proteomes" id="UP000886595">
    <property type="component" value="Unassembled WGS sequence"/>
</dbReference>
<keyword evidence="1" id="KW-0472">Membrane</keyword>
<organism evidence="2 3">
    <name type="scientific">Brassica carinata</name>
    <name type="common">Ethiopian mustard</name>
    <name type="synonym">Abyssinian cabbage</name>
    <dbReference type="NCBI Taxonomy" id="52824"/>
    <lineage>
        <taxon>Eukaryota</taxon>
        <taxon>Viridiplantae</taxon>
        <taxon>Streptophyta</taxon>
        <taxon>Embryophyta</taxon>
        <taxon>Tracheophyta</taxon>
        <taxon>Spermatophyta</taxon>
        <taxon>Magnoliopsida</taxon>
        <taxon>eudicotyledons</taxon>
        <taxon>Gunneridae</taxon>
        <taxon>Pentapetalae</taxon>
        <taxon>rosids</taxon>
        <taxon>malvids</taxon>
        <taxon>Brassicales</taxon>
        <taxon>Brassicaceae</taxon>
        <taxon>Brassiceae</taxon>
        <taxon>Brassica</taxon>
    </lineage>
</organism>
<evidence type="ECO:0000313" key="2">
    <source>
        <dbReference type="EMBL" id="KAG2279515.1"/>
    </source>
</evidence>
<name>A0A8X7QZT4_BRACI</name>
<feature type="transmembrane region" description="Helical" evidence="1">
    <location>
        <begin position="86"/>
        <end position="105"/>
    </location>
</feature>
<comment type="caution">
    <text evidence="2">The sequence shown here is derived from an EMBL/GenBank/DDBJ whole genome shotgun (WGS) entry which is preliminary data.</text>
</comment>
<keyword evidence="3" id="KW-1185">Reference proteome</keyword>
<evidence type="ECO:0000313" key="3">
    <source>
        <dbReference type="Proteomes" id="UP000886595"/>
    </source>
</evidence>
<keyword evidence="1" id="KW-0812">Transmembrane</keyword>
<accession>A0A8X7QZT4</accession>
<keyword evidence="1" id="KW-1133">Transmembrane helix</keyword>